<dbReference type="InterPro" id="IPR035895">
    <property type="entry name" value="HPr-like_sf"/>
</dbReference>
<evidence type="ECO:0000313" key="2">
    <source>
        <dbReference type="EMBL" id="ANU78349.1"/>
    </source>
</evidence>
<feature type="domain" description="HPr" evidence="1">
    <location>
        <begin position="15"/>
        <end position="60"/>
    </location>
</feature>
<proteinExistence type="predicted"/>
<dbReference type="OrthoDB" id="1911397at2"/>
<dbReference type="Gene3D" id="3.30.1340.10">
    <property type="entry name" value="HPr-like"/>
    <property type="match status" value="1"/>
</dbReference>
<dbReference type="EMBL" id="CP015405">
    <property type="protein sequence ID" value="ANU78349.1"/>
    <property type="molecule type" value="Genomic_DNA"/>
</dbReference>
<keyword evidence="3" id="KW-1185">Reference proteome</keyword>
<protein>
    <recommendedName>
        <fullName evidence="1">HPr domain-containing protein</fullName>
    </recommendedName>
</protein>
<organism evidence="2 3">
    <name type="scientific">Blautia pseudococcoides</name>
    <dbReference type="NCBI Taxonomy" id="1796616"/>
    <lineage>
        <taxon>Bacteria</taxon>
        <taxon>Bacillati</taxon>
        <taxon>Bacillota</taxon>
        <taxon>Clostridia</taxon>
        <taxon>Lachnospirales</taxon>
        <taxon>Lachnospiraceae</taxon>
        <taxon>Blautia</taxon>
    </lineage>
</organism>
<evidence type="ECO:0000259" key="1">
    <source>
        <dbReference type="Pfam" id="PF00381"/>
    </source>
</evidence>
<reference evidence="2" key="1">
    <citation type="submission" date="2017-04" db="EMBL/GenBank/DDBJ databases">
        <title>Complete Genome Sequences of Twelve Strains of a Stable Defined Moderately Diverse Mouse Microbiota 2 (sDMDMm2).</title>
        <authorList>
            <person name="Uchimura Y."/>
            <person name="Wyss M."/>
            <person name="Brugiroux S."/>
            <person name="Limenitakis J.P."/>
            <person name="Stecher B."/>
            <person name="McCoy K.D."/>
            <person name="Macpherson A.J."/>
        </authorList>
    </citation>
    <scope>NUCLEOTIDE SEQUENCE</scope>
    <source>
        <strain evidence="2">YL58</strain>
    </source>
</reference>
<accession>A0A1C7IIZ0</accession>
<dbReference type="STRING" id="1796616.A4V09_22905"/>
<name>A0A1C7IIZ0_9FIRM</name>
<dbReference type="InterPro" id="IPR000032">
    <property type="entry name" value="HPr-like"/>
</dbReference>
<dbReference type="AlphaFoldDB" id="A0A1C7IIZ0"/>
<evidence type="ECO:0000313" key="3">
    <source>
        <dbReference type="Proteomes" id="UP000092574"/>
    </source>
</evidence>
<dbReference type="Pfam" id="PF00381">
    <property type="entry name" value="PTS-HPr"/>
    <property type="match status" value="1"/>
</dbReference>
<sequence>MCVQVCFKEVNEIVNFVNKVSEAPFQIDACYGSYMVDAKSIMGMMAIGAGKKVELKIYSDEGVGNLEQLIRTYAA</sequence>
<gene>
    <name evidence="2" type="ORF">A4V09_22905</name>
</gene>
<dbReference type="SUPFAM" id="SSF55594">
    <property type="entry name" value="HPr-like"/>
    <property type="match status" value="1"/>
</dbReference>
<dbReference type="KEGG" id="byl:A4V09_22905"/>
<dbReference type="RefSeq" id="WP_065544432.1">
    <property type="nucleotide sequence ID" value="NZ_CP015405.2"/>
</dbReference>
<dbReference type="Proteomes" id="UP000092574">
    <property type="component" value="Chromosome"/>
</dbReference>